<protein>
    <submittedName>
        <fullName evidence="3">Polypeptide deformylase family protein</fullName>
    </submittedName>
</protein>
<dbReference type="CDD" id="cd00487">
    <property type="entry name" value="Pep_deformylase"/>
    <property type="match status" value="1"/>
</dbReference>
<keyword evidence="2" id="KW-0472">Membrane</keyword>
<name>A0A0R2AJ82_9LACO</name>
<keyword evidence="4" id="KW-1185">Reference proteome</keyword>
<evidence type="ECO:0000313" key="3">
    <source>
        <dbReference type="EMBL" id="KRM65748.1"/>
    </source>
</evidence>
<comment type="caution">
    <text evidence="3">The sequence shown here is derived from an EMBL/GenBank/DDBJ whole genome shotgun (WGS) entry which is preliminary data.</text>
</comment>
<dbReference type="AlphaFoldDB" id="A0A0R2AJ82"/>
<gene>
    <name evidence="3" type="ORF">FC14_GL001032</name>
</gene>
<dbReference type="EMBL" id="AYYP01000011">
    <property type="protein sequence ID" value="KRM65748.1"/>
    <property type="molecule type" value="Genomic_DNA"/>
</dbReference>
<proteinExistence type="inferred from homology"/>
<feature type="transmembrane region" description="Helical" evidence="2">
    <location>
        <begin position="71"/>
        <end position="90"/>
    </location>
</feature>
<accession>A0A0R2AJ82</accession>
<dbReference type="PANTHER" id="PTHR10458:SF22">
    <property type="entry name" value="PEPTIDE DEFORMYLASE"/>
    <property type="match status" value="1"/>
</dbReference>
<dbReference type="Gene3D" id="3.90.45.10">
    <property type="entry name" value="Peptide deformylase"/>
    <property type="match status" value="1"/>
</dbReference>
<keyword evidence="2" id="KW-0812">Transmembrane</keyword>
<organism evidence="3 4">
    <name type="scientific">Ligilactobacillus agilis DSM 20509</name>
    <dbReference type="NCBI Taxonomy" id="1423718"/>
    <lineage>
        <taxon>Bacteria</taxon>
        <taxon>Bacillati</taxon>
        <taxon>Bacillota</taxon>
        <taxon>Bacilli</taxon>
        <taxon>Lactobacillales</taxon>
        <taxon>Lactobacillaceae</taxon>
        <taxon>Ligilactobacillus</taxon>
    </lineage>
</organism>
<keyword evidence="2" id="KW-1133">Transmembrane helix</keyword>
<evidence type="ECO:0000256" key="2">
    <source>
        <dbReference type="SAM" id="Phobius"/>
    </source>
</evidence>
<dbReference type="PATRIC" id="fig|1423718.3.peg.1082"/>
<dbReference type="Proteomes" id="UP000051008">
    <property type="component" value="Unassembled WGS sequence"/>
</dbReference>
<dbReference type="PIRSF" id="PIRSF004749">
    <property type="entry name" value="Pep_def"/>
    <property type="match status" value="1"/>
</dbReference>
<reference evidence="3 4" key="1">
    <citation type="journal article" date="2015" name="Genome Announc.">
        <title>Expanding the biotechnology potential of lactobacilli through comparative genomics of 213 strains and associated genera.</title>
        <authorList>
            <person name="Sun Z."/>
            <person name="Harris H.M."/>
            <person name="McCann A."/>
            <person name="Guo C."/>
            <person name="Argimon S."/>
            <person name="Zhang W."/>
            <person name="Yang X."/>
            <person name="Jeffery I.B."/>
            <person name="Cooney J.C."/>
            <person name="Kagawa T.F."/>
            <person name="Liu W."/>
            <person name="Song Y."/>
            <person name="Salvetti E."/>
            <person name="Wrobel A."/>
            <person name="Rasinkangas P."/>
            <person name="Parkhill J."/>
            <person name="Rea M.C."/>
            <person name="O'Sullivan O."/>
            <person name="Ritari J."/>
            <person name="Douillard F.P."/>
            <person name="Paul Ross R."/>
            <person name="Yang R."/>
            <person name="Briner A.E."/>
            <person name="Felis G.E."/>
            <person name="de Vos W.M."/>
            <person name="Barrangou R."/>
            <person name="Klaenhammer T.R."/>
            <person name="Caufield P.W."/>
            <person name="Cui Y."/>
            <person name="Zhang H."/>
            <person name="O'Toole P.W."/>
        </authorList>
    </citation>
    <scope>NUCLEOTIDE SEQUENCE [LARGE SCALE GENOMIC DNA]</scope>
    <source>
        <strain evidence="3 4">DSM 20509</strain>
    </source>
</reference>
<dbReference type="InterPro" id="IPR036821">
    <property type="entry name" value="Peptide_deformylase_sf"/>
</dbReference>
<dbReference type="SUPFAM" id="SSF56420">
    <property type="entry name" value="Peptide deformylase"/>
    <property type="match status" value="1"/>
</dbReference>
<evidence type="ECO:0000256" key="1">
    <source>
        <dbReference type="ARBA" id="ARBA00010759"/>
    </source>
</evidence>
<dbReference type="Pfam" id="PF01327">
    <property type="entry name" value="Pep_deformylase"/>
    <property type="match status" value="1"/>
</dbReference>
<dbReference type="GO" id="GO:0042586">
    <property type="term" value="F:peptide deformylase activity"/>
    <property type="evidence" value="ECO:0007669"/>
    <property type="project" value="InterPro"/>
</dbReference>
<dbReference type="NCBIfam" id="NF006670">
    <property type="entry name" value="PRK09218.1"/>
    <property type="match status" value="1"/>
</dbReference>
<comment type="similarity">
    <text evidence="1">Belongs to the polypeptide deformylase family.</text>
</comment>
<dbReference type="PANTHER" id="PTHR10458">
    <property type="entry name" value="PEPTIDE DEFORMYLASE"/>
    <property type="match status" value="1"/>
</dbReference>
<dbReference type="PRINTS" id="PR01576">
    <property type="entry name" value="PDEFORMYLASE"/>
</dbReference>
<dbReference type="InterPro" id="IPR023635">
    <property type="entry name" value="Peptide_deformylase"/>
</dbReference>
<feature type="transmembrane region" description="Helical" evidence="2">
    <location>
        <begin position="7"/>
        <end position="28"/>
    </location>
</feature>
<sequence>MYLRIKYLGMSLGILFTWKGIIMIREIIKDEAVLQQKSVPAGPGDLQIVQDLKDTLLAHKEHCVGMAANMIGFHKNIIIISLGVFNLVMINPKINKKFKPYETEEGCLSLVGTRKTKRYHSIEVTYLDEHFKQQRQTFSDFPAQIIQHELDHCQGIII</sequence>
<evidence type="ECO:0000313" key="4">
    <source>
        <dbReference type="Proteomes" id="UP000051008"/>
    </source>
</evidence>